<sequence>MDRCNAEVDRQRPRLCRDADAARLLLAIRAMQIFCHNTHPFLLDQIPAGRPRPRGGAQGEADEAQPQIAHALIVRLKLNPRLIEHHPLANLHSIAHRINHPVAEVEQIIIPGAIGSDALPRQDTPGCADDQREAHRDQPLFSVIDNRAGDSDYDAGHLALEPGASDFNRLPAGMHRRSDQLKAVGVIRVPCFQLVIPADLPLQKGLDPLQIGQRQTLSPLYDGLGRQVKPLFDSREQHPVKNAEQLGLHLAGHHFVPEHLRHRYRPVGVQLRLAGAGFSADAPKNVQPVVARLAALQAHHKRRIGFAVGAHAVGGLVSMPPYDLEGRPDRPVPHRIDDKMRGRQPPAINLIRHRCPVGGRYGPPADPIGSGELFEIQRVVFCHRRPQALERRRSERRDQSRIYVFRQRRQRARQPLELPGVHRKFPLAHCLPPISQP</sequence>
<organism evidence="2">
    <name type="scientific">Myoviridae sp. ct9Uc11</name>
    <dbReference type="NCBI Taxonomy" id="2825042"/>
    <lineage>
        <taxon>Viruses</taxon>
        <taxon>Duplodnaviria</taxon>
        <taxon>Heunggongvirae</taxon>
        <taxon>Uroviricota</taxon>
        <taxon>Caudoviricetes</taxon>
    </lineage>
</organism>
<protein>
    <submittedName>
        <fullName evidence="2">Uncharacterized protein</fullName>
    </submittedName>
</protein>
<accession>A0A8S5U971</accession>
<feature type="compositionally biased region" description="Basic and acidic residues" evidence="1">
    <location>
        <begin position="129"/>
        <end position="138"/>
    </location>
</feature>
<evidence type="ECO:0000256" key="1">
    <source>
        <dbReference type="SAM" id="MobiDB-lite"/>
    </source>
</evidence>
<proteinExistence type="predicted"/>
<feature type="region of interest" description="Disordered" evidence="1">
    <location>
        <begin position="45"/>
        <end position="64"/>
    </location>
</feature>
<name>A0A8S5U971_9CAUD</name>
<feature type="region of interest" description="Disordered" evidence="1">
    <location>
        <begin position="119"/>
        <end position="138"/>
    </location>
</feature>
<reference evidence="2" key="1">
    <citation type="journal article" date="2021" name="Proc. Natl. Acad. Sci. U.S.A.">
        <title>A Catalog of Tens of Thousands of Viruses from Human Metagenomes Reveals Hidden Associations with Chronic Diseases.</title>
        <authorList>
            <person name="Tisza M.J."/>
            <person name="Buck C.B."/>
        </authorList>
    </citation>
    <scope>NUCLEOTIDE SEQUENCE</scope>
    <source>
        <strain evidence="2">Ct9Uc11</strain>
    </source>
</reference>
<evidence type="ECO:0000313" key="2">
    <source>
        <dbReference type="EMBL" id="DAF91023.1"/>
    </source>
</evidence>
<dbReference type="EMBL" id="BK016043">
    <property type="protein sequence ID" value="DAF91023.1"/>
    <property type="molecule type" value="Genomic_DNA"/>
</dbReference>